<dbReference type="PROSITE" id="PS51379">
    <property type="entry name" value="4FE4S_FER_2"/>
    <property type="match status" value="1"/>
</dbReference>
<dbReference type="KEGG" id="fwa:DCMF_01010"/>
<evidence type="ECO:0000313" key="5">
    <source>
        <dbReference type="EMBL" id="ATW23562.1"/>
    </source>
</evidence>
<dbReference type="SUPFAM" id="SSF51430">
    <property type="entry name" value="NAD(P)-linked oxidoreductase"/>
    <property type="match status" value="1"/>
</dbReference>
<keyword evidence="6" id="KW-1185">Reference proteome</keyword>
<dbReference type="InterPro" id="IPR036812">
    <property type="entry name" value="NAD(P)_OxRdtase_dom_sf"/>
</dbReference>
<reference evidence="5 6" key="1">
    <citation type="submission" date="2016-10" db="EMBL/GenBank/DDBJ databases">
        <title>Complete Genome Sequence of Peptococcaceae strain DCMF.</title>
        <authorList>
            <person name="Edwards R.J."/>
            <person name="Holland S.I."/>
            <person name="Deshpande N.P."/>
            <person name="Wong Y.K."/>
            <person name="Ertan H."/>
            <person name="Manefield M."/>
            <person name="Russell T.L."/>
            <person name="Lee M.J."/>
        </authorList>
    </citation>
    <scope>NUCLEOTIDE SEQUENCE [LARGE SCALE GENOMIC DNA]</scope>
    <source>
        <strain evidence="5 6">DCMF</strain>
    </source>
</reference>
<dbReference type="GO" id="GO:0051536">
    <property type="term" value="F:iron-sulfur cluster binding"/>
    <property type="evidence" value="ECO:0007669"/>
    <property type="project" value="UniProtKB-KW"/>
</dbReference>
<dbReference type="RefSeq" id="WP_148132712.1">
    <property type="nucleotide sequence ID" value="NZ_CP017634.1"/>
</dbReference>
<keyword evidence="1" id="KW-0479">Metal-binding</keyword>
<dbReference type="PANTHER" id="PTHR43312:SF2">
    <property type="entry name" value="OXIDOREDUCTASE"/>
    <property type="match status" value="1"/>
</dbReference>
<keyword evidence="2" id="KW-0408">Iron</keyword>
<evidence type="ECO:0000256" key="1">
    <source>
        <dbReference type="ARBA" id="ARBA00022723"/>
    </source>
</evidence>
<sequence>MEYTQYGKTGLKVSKFGLGCMRFPTDEKEAMAMVRYAIDNGVNYLDTAYLYKDSEVITGKALKDGYRNKTYLATKSPIWNITKHEDFEKYLDEELIRLGTDHIDVYLLHNLYPGNWERVRKYNGLTFLDKMIEKGKILHKAFSIHSTLAAFKKIVDSFDWEMAQLQLNILDEHQQVGVEGLKYAAKKGLAINIMEPLRGGSLITNAPAEVYDLVNAYPEKRSLAEWYFRWLYNMPEVSVILSGTSTLEQLKDNLRIFDHAEPGVMTEEEQNLIVKIREAFEAKKSIGCTGCRYCMPCPRGVRIPEVFKLYNSYQLAKDNPIDPVVYQRTFVPSGFGADQCVSCGLCMQHCPQELKIPELLKQVHTELGGETESVTGKMVLH</sequence>
<dbReference type="SUPFAM" id="SSF46548">
    <property type="entry name" value="alpha-helical ferredoxin"/>
    <property type="match status" value="1"/>
</dbReference>
<protein>
    <submittedName>
        <fullName evidence="5">Aldo/keto reductase</fullName>
    </submittedName>
</protein>
<dbReference type="PROSITE" id="PS00198">
    <property type="entry name" value="4FE4S_FER_1"/>
    <property type="match status" value="1"/>
</dbReference>
<dbReference type="Gene3D" id="3.20.20.100">
    <property type="entry name" value="NADP-dependent oxidoreductase domain"/>
    <property type="match status" value="1"/>
</dbReference>
<dbReference type="Proteomes" id="UP000323521">
    <property type="component" value="Chromosome"/>
</dbReference>
<dbReference type="Pfam" id="PF00248">
    <property type="entry name" value="Aldo_ket_red"/>
    <property type="match status" value="1"/>
</dbReference>
<evidence type="ECO:0000256" key="2">
    <source>
        <dbReference type="ARBA" id="ARBA00023004"/>
    </source>
</evidence>
<dbReference type="EMBL" id="CP017634">
    <property type="protein sequence ID" value="ATW23562.1"/>
    <property type="molecule type" value="Genomic_DNA"/>
</dbReference>
<gene>
    <name evidence="5" type="ORF">DCMF_01010</name>
</gene>
<dbReference type="InterPro" id="IPR017900">
    <property type="entry name" value="4Fe4S_Fe_S_CS"/>
</dbReference>
<dbReference type="AlphaFoldDB" id="A0A3G1KM83"/>
<dbReference type="PANTHER" id="PTHR43312">
    <property type="entry name" value="D-THREO-ALDOSE 1-DEHYDROGENASE"/>
    <property type="match status" value="1"/>
</dbReference>
<organism evidence="5 6">
    <name type="scientific">Formimonas warabiya</name>
    <dbReference type="NCBI Taxonomy" id="1761012"/>
    <lineage>
        <taxon>Bacteria</taxon>
        <taxon>Bacillati</taxon>
        <taxon>Bacillota</taxon>
        <taxon>Clostridia</taxon>
        <taxon>Eubacteriales</taxon>
        <taxon>Peptococcaceae</taxon>
        <taxon>Candidatus Formimonas</taxon>
    </lineage>
</organism>
<dbReference type="Pfam" id="PF13187">
    <property type="entry name" value="Fer4_9"/>
    <property type="match status" value="1"/>
</dbReference>
<evidence type="ECO:0000313" key="6">
    <source>
        <dbReference type="Proteomes" id="UP000323521"/>
    </source>
</evidence>
<dbReference type="InterPro" id="IPR017896">
    <property type="entry name" value="4Fe4S_Fe-S-bd"/>
</dbReference>
<proteinExistence type="predicted"/>
<accession>A0A3G1KM83</accession>
<dbReference type="InterPro" id="IPR053135">
    <property type="entry name" value="AKR2_Oxidoreductase"/>
</dbReference>
<feature type="domain" description="4Fe-4S ferredoxin-type" evidence="4">
    <location>
        <begin position="330"/>
        <end position="359"/>
    </location>
</feature>
<evidence type="ECO:0000256" key="3">
    <source>
        <dbReference type="ARBA" id="ARBA00023014"/>
    </source>
</evidence>
<dbReference type="CDD" id="cd19096">
    <property type="entry name" value="AKR_Fe-S_oxidoreductase"/>
    <property type="match status" value="1"/>
</dbReference>
<evidence type="ECO:0000259" key="4">
    <source>
        <dbReference type="PROSITE" id="PS51379"/>
    </source>
</evidence>
<dbReference type="InterPro" id="IPR023210">
    <property type="entry name" value="NADP_OxRdtase_dom"/>
</dbReference>
<dbReference type="GO" id="GO:0046872">
    <property type="term" value="F:metal ion binding"/>
    <property type="evidence" value="ECO:0007669"/>
    <property type="project" value="UniProtKB-KW"/>
</dbReference>
<name>A0A3G1KM83_FORW1</name>
<dbReference type="OrthoDB" id="9773828at2"/>
<keyword evidence="3" id="KW-0411">Iron-sulfur</keyword>